<dbReference type="Pfam" id="PF00364">
    <property type="entry name" value="Biotin_lipoyl"/>
    <property type="match status" value="1"/>
</dbReference>
<comment type="pathway">
    <text evidence="1 8">Lipid metabolism; fatty acid biosynthesis.</text>
</comment>
<protein>
    <recommendedName>
        <fullName evidence="2 8">Biotin carboxyl carrier protein of acetyl-CoA carboxylase</fullName>
    </recommendedName>
</protein>
<feature type="region of interest" description="Disordered" evidence="9">
    <location>
        <begin position="60"/>
        <end position="83"/>
    </location>
</feature>
<feature type="domain" description="Lipoyl-binding" evidence="10">
    <location>
        <begin position="82"/>
        <end position="158"/>
    </location>
</feature>
<dbReference type="PROSITE" id="PS00188">
    <property type="entry name" value="BIOTIN"/>
    <property type="match status" value="1"/>
</dbReference>
<keyword evidence="7 8" id="KW-0092">Biotin</keyword>
<keyword evidence="4 8" id="KW-0276">Fatty acid metabolism</keyword>
<comment type="caution">
    <text evidence="11">The sequence shown here is derived from an EMBL/GenBank/DDBJ whole genome shotgun (WGS) entry which is preliminary data.</text>
</comment>
<dbReference type="Proteomes" id="UP000256913">
    <property type="component" value="Unassembled WGS sequence"/>
</dbReference>
<dbReference type="PANTHER" id="PTHR45266:SF3">
    <property type="entry name" value="OXALOACETATE DECARBOXYLASE ALPHA CHAIN"/>
    <property type="match status" value="1"/>
</dbReference>
<evidence type="ECO:0000313" key="12">
    <source>
        <dbReference type="Proteomes" id="UP000256913"/>
    </source>
</evidence>
<dbReference type="InterPro" id="IPR011053">
    <property type="entry name" value="Single_hybrid_motif"/>
</dbReference>
<reference evidence="11 12" key="1">
    <citation type="submission" date="2018-08" db="EMBL/GenBank/DDBJ databases">
        <title>Sequencing the genomes of 1000 actinobacteria strains.</title>
        <authorList>
            <person name="Klenk H.-P."/>
        </authorList>
    </citation>
    <scope>NUCLEOTIDE SEQUENCE [LARGE SCALE GENOMIC DNA]</scope>
    <source>
        <strain evidence="11 12">DSM 44099</strain>
    </source>
</reference>
<dbReference type="AlphaFoldDB" id="A0A3D9ZVU1"/>
<evidence type="ECO:0000256" key="7">
    <source>
        <dbReference type="ARBA" id="ARBA00023267"/>
    </source>
</evidence>
<dbReference type="GO" id="GO:0003989">
    <property type="term" value="F:acetyl-CoA carboxylase activity"/>
    <property type="evidence" value="ECO:0007669"/>
    <property type="project" value="InterPro"/>
</dbReference>
<evidence type="ECO:0000313" key="11">
    <source>
        <dbReference type="EMBL" id="REG01336.1"/>
    </source>
</evidence>
<feature type="compositionally biased region" description="Basic and acidic residues" evidence="9">
    <location>
        <begin position="69"/>
        <end position="83"/>
    </location>
</feature>
<dbReference type="GO" id="GO:0006633">
    <property type="term" value="P:fatty acid biosynthetic process"/>
    <property type="evidence" value="ECO:0007669"/>
    <property type="project" value="UniProtKB-UniPathway"/>
</dbReference>
<organism evidence="11 12">
    <name type="scientific">Asanoa ferruginea</name>
    <dbReference type="NCBI Taxonomy" id="53367"/>
    <lineage>
        <taxon>Bacteria</taxon>
        <taxon>Bacillati</taxon>
        <taxon>Actinomycetota</taxon>
        <taxon>Actinomycetes</taxon>
        <taxon>Micromonosporales</taxon>
        <taxon>Micromonosporaceae</taxon>
        <taxon>Asanoa</taxon>
    </lineage>
</organism>
<evidence type="ECO:0000256" key="1">
    <source>
        <dbReference type="ARBA" id="ARBA00005194"/>
    </source>
</evidence>
<keyword evidence="5 8" id="KW-0443">Lipid metabolism</keyword>
<keyword evidence="6 8" id="KW-0275">Fatty acid biosynthesis</keyword>
<evidence type="ECO:0000256" key="6">
    <source>
        <dbReference type="ARBA" id="ARBA00023160"/>
    </source>
</evidence>
<dbReference type="GO" id="GO:0009317">
    <property type="term" value="C:acetyl-CoA carboxylase complex"/>
    <property type="evidence" value="ECO:0007669"/>
    <property type="project" value="InterPro"/>
</dbReference>
<dbReference type="CDD" id="cd06850">
    <property type="entry name" value="biotinyl_domain"/>
    <property type="match status" value="1"/>
</dbReference>
<dbReference type="InterPro" id="IPR000089">
    <property type="entry name" value="Biotin_lipoyl"/>
</dbReference>
<accession>A0A3D9ZVU1</accession>
<dbReference type="InterPro" id="IPR050709">
    <property type="entry name" value="Biotin_Carboxyl_Carrier/Decarb"/>
</dbReference>
<proteinExistence type="predicted"/>
<comment type="function">
    <text evidence="8">This protein is a component of the acetyl coenzyme A carboxylase complex; first, biotin carboxylase catalyzes the carboxylation of the carrier protein and then the transcarboxylase transfers the carboxyl group to form malonyl-CoA.</text>
</comment>
<keyword evidence="12" id="KW-1185">Reference proteome</keyword>
<sequence length="162" mass="17165">MTSLLEPAQSDRSAPLAEALDEVRRSAQSLLADLGDRPRALRIRAGDVVVEMEWTEQQRAVAAAPAEPRPAEPKPAEETAKGSEIRAPIVGTFYRAAEPGAAPFVSEGDQVQRGQQVGIVEAMKLMIPVEAEADGRIVAAIAADGAPVEFGEPLFRIEPSAA</sequence>
<dbReference type="InterPro" id="IPR001249">
    <property type="entry name" value="AcCoA_biotinCC"/>
</dbReference>
<feature type="region of interest" description="Disordered" evidence="9">
    <location>
        <begin position="1"/>
        <end position="20"/>
    </location>
</feature>
<evidence type="ECO:0000256" key="8">
    <source>
        <dbReference type="RuleBase" id="RU364072"/>
    </source>
</evidence>
<evidence type="ECO:0000256" key="2">
    <source>
        <dbReference type="ARBA" id="ARBA00017562"/>
    </source>
</evidence>
<dbReference type="InterPro" id="IPR001882">
    <property type="entry name" value="Biotin_BS"/>
</dbReference>
<dbReference type="PANTHER" id="PTHR45266">
    <property type="entry name" value="OXALOACETATE DECARBOXYLASE ALPHA CHAIN"/>
    <property type="match status" value="1"/>
</dbReference>
<dbReference type="RefSeq" id="WP_116073522.1">
    <property type="nucleotide sequence ID" value="NZ_BONB01000065.1"/>
</dbReference>
<dbReference type="SUPFAM" id="SSF51230">
    <property type="entry name" value="Single hybrid motif"/>
    <property type="match status" value="1"/>
</dbReference>
<evidence type="ECO:0000256" key="9">
    <source>
        <dbReference type="SAM" id="MobiDB-lite"/>
    </source>
</evidence>
<keyword evidence="3 8" id="KW-0444">Lipid biosynthesis</keyword>
<evidence type="ECO:0000256" key="3">
    <source>
        <dbReference type="ARBA" id="ARBA00022516"/>
    </source>
</evidence>
<dbReference type="PRINTS" id="PR01071">
    <property type="entry name" value="ACOABIOTINCC"/>
</dbReference>
<dbReference type="UniPathway" id="UPA00094"/>
<evidence type="ECO:0000259" key="10">
    <source>
        <dbReference type="PROSITE" id="PS50968"/>
    </source>
</evidence>
<dbReference type="EMBL" id="QUMQ01000001">
    <property type="protein sequence ID" value="REG01336.1"/>
    <property type="molecule type" value="Genomic_DNA"/>
</dbReference>
<name>A0A3D9ZVU1_9ACTN</name>
<dbReference type="OrthoDB" id="9811735at2"/>
<evidence type="ECO:0000256" key="4">
    <source>
        <dbReference type="ARBA" id="ARBA00022832"/>
    </source>
</evidence>
<dbReference type="Gene3D" id="2.40.50.100">
    <property type="match status" value="1"/>
</dbReference>
<evidence type="ECO:0000256" key="5">
    <source>
        <dbReference type="ARBA" id="ARBA00023098"/>
    </source>
</evidence>
<gene>
    <name evidence="11" type="ORF">DFJ67_7418</name>
</gene>
<dbReference type="PROSITE" id="PS50968">
    <property type="entry name" value="BIOTINYL_LIPOYL"/>
    <property type="match status" value="1"/>
</dbReference>